<dbReference type="SUPFAM" id="SSF46955">
    <property type="entry name" value="Putative DNA-binding domain"/>
    <property type="match status" value="1"/>
</dbReference>
<dbReference type="InterPro" id="IPR003314">
    <property type="entry name" value="Mu-type_HTH"/>
</dbReference>
<evidence type="ECO:0000259" key="1">
    <source>
        <dbReference type="PROSITE" id="PS50994"/>
    </source>
</evidence>
<dbReference type="KEGG" id="dcb:C3Y92_07360"/>
<reference evidence="3 4" key="1">
    <citation type="submission" date="2018-02" db="EMBL/GenBank/DDBJ databases">
        <title>Genome sequence of Desulfovibrio carbinolicus DSM 3852.</title>
        <authorList>
            <person name="Wilbanks E."/>
            <person name="Skennerton C.T."/>
            <person name="Orphan V.J."/>
        </authorList>
    </citation>
    <scope>NUCLEOTIDE SEQUENCE [LARGE SCALE GENOMIC DNA]</scope>
    <source>
        <strain evidence="3 4">DSM 3852</strain>
    </source>
</reference>
<dbReference type="InterPro" id="IPR015378">
    <property type="entry name" value="Transposase-like_Mu_C"/>
</dbReference>
<evidence type="ECO:0000313" key="4">
    <source>
        <dbReference type="Proteomes" id="UP000293296"/>
    </source>
</evidence>
<dbReference type="GO" id="GO:0003677">
    <property type="term" value="F:DNA binding"/>
    <property type="evidence" value="ECO:0007669"/>
    <property type="project" value="InterPro"/>
</dbReference>
<dbReference type="SUPFAM" id="SSF50610">
    <property type="entry name" value="mu transposase, C-terminal domain"/>
    <property type="match status" value="1"/>
</dbReference>
<protein>
    <submittedName>
        <fullName evidence="3">Transposase</fullName>
    </submittedName>
</protein>
<dbReference type="AlphaFoldDB" id="A0A4P6HKB9"/>
<dbReference type="PANTHER" id="PTHR35004">
    <property type="entry name" value="TRANSPOSASE RV3428C-RELATED"/>
    <property type="match status" value="1"/>
</dbReference>
<dbReference type="EMBL" id="CP026538">
    <property type="protein sequence ID" value="QAZ67056.1"/>
    <property type="molecule type" value="Genomic_DNA"/>
</dbReference>
<dbReference type="Gene3D" id="3.30.420.10">
    <property type="entry name" value="Ribonuclease H-like superfamily/Ribonuclease H"/>
    <property type="match status" value="1"/>
</dbReference>
<dbReference type="PROSITE" id="PS50994">
    <property type="entry name" value="INTEGRASE"/>
    <property type="match status" value="1"/>
</dbReference>
<dbReference type="PANTHER" id="PTHR35004:SF6">
    <property type="entry name" value="TRANSPOSASE"/>
    <property type="match status" value="1"/>
</dbReference>
<dbReference type="InterPro" id="IPR036388">
    <property type="entry name" value="WH-like_DNA-bd_sf"/>
</dbReference>
<evidence type="ECO:0000313" key="3">
    <source>
        <dbReference type="EMBL" id="QAZ67056.1"/>
    </source>
</evidence>
<dbReference type="SUPFAM" id="SSF53098">
    <property type="entry name" value="Ribonuclease H-like"/>
    <property type="match status" value="1"/>
</dbReference>
<dbReference type="InterPro" id="IPR001584">
    <property type="entry name" value="Integrase_cat-core"/>
</dbReference>
<dbReference type="OrthoDB" id="5676324at2"/>
<dbReference type="Proteomes" id="UP000293296">
    <property type="component" value="Chromosome"/>
</dbReference>
<organism evidence="3 4">
    <name type="scientific">Solidesulfovibrio carbinolicus</name>
    <dbReference type="NCBI Taxonomy" id="296842"/>
    <lineage>
        <taxon>Bacteria</taxon>
        <taxon>Pseudomonadati</taxon>
        <taxon>Thermodesulfobacteriota</taxon>
        <taxon>Desulfovibrionia</taxon>
        <taxon>Desulfovibrionales</taxon>
        <taxon>Desulfovibrionaceae</taxon>
        <taxon>Solidesulfovibrio</taxon>
    </lineage>
</organism>
<sequence>MQDMVTAKDIAQVFGISERAVRSKAARESWPFEETTCRGGKRRLYPVRSLPEDVRQAFAAAMLTGGVESGAATAVCSGSRRAAQVPSGLPLGKLTQRQRDAALARLAFVREVERAIPLIGKEAAIRNLVQGAKDNALAPWLAKLVAVANDRMTAGRGLSRRRLYDWCRMFAEGGEAALAPKHQGKDMVVPDWAPAFLAIWQRPQKPTVTDAYKEFSGAYAGSLPSIFTVRRFLDKMATPDREAGRATGNALLKLRPHKRRSTDELWPTDVYTADGTTFDAEVQHPVHGRPFKPEVTFVLDVATRRCVGMSIGEAESAGTVLDALRMACLFGGIPAMFYTDNGPGYVNNIMLAPGSGMLTRLGIEAVRSIPGRPQGKGLMERAVKTLCEPLAKRLPSSSHADMDRDAAKKVFKITRADLKNHAKSKLLPTWETFKAALLARVEEYNATPHRALPRVVDQTTGRRRHLSPGEYWGQFTARGFEPFTVPSNLRDELFMPGIPRKVRNGEVALHNKIYFAEELADFHNEWVDVRYDIWDPSEVRCWTTDGELICSALLDGNKMAYFPKSQVEAARERRERRQVGLLTGKIRQIVPGATVQLPDVPEALIADSFTPSAASCAAQPTPTPAMTEAAPQPAKRPLFSCLQERYAWLMGHQDQQTDKDRDWLATYVAGDHYADLHPYYAARGIAWPGHRLNANNGEGR</sequence>
<dbReference type="Pfam" id="PF09299">
    <property type="entry name" value="Mu-transpos_C"/>
    <property type="match status" value="1"/>
</dbReference>
<evidence type="ECO:0000259" key="2">
    <source>
        <dbReference type="PROSITE" id="PS51702"/>
    </source>
</evidence>
<dbReference type="Gene3D" id="1.10.10.10">
    <property type="entry name" value="Winged helix-like DNA-binding domain superfamily/Winged helix DNA-binding domain"/>
    <property type="match status" value="1"/>
</dbReference>
<feature type="domain" description="HTH Mu-type" evidence="2">
    <location>
        <begin position="1"/>
        <end position="66"/>
    </location>
</feature>
<keyword evidence="4" id="KW-1185">Reference proteome</keyword>
<dbReference type="InterPro" id="IPR009004">
    <property type="entry name" value="Transposase_Mu_C"/>
</dbReference>
<gene>
    <name evidence="3" type="ORF">C3Y92_07360</name>
</gene>
<dbReference type="InterPro" id="IPR012337">
    <property type="entry name" value="RNaseH-like_sf"/>
</dbReference>
<accession>A0A4P6HKB9</accession>
<dbReference type="GO" id="GO:0015074">
    <property type="term" value="P:DNA integration"/>
    <property type="evidence" value="ECO:0007669"/>
    <property type="project" value="InterPro"/>
</dbReference>
<name>A0A4P6HKB9_9BACT</name>
<dbReference type="PROSITE" id="PS51702">
    <property type="entry name" value="HTH_MU"/>
    <property type="match status" value="1"/>
</dbReference>
<dbReference type="Gene3D" id="2.30.30.130">
    <property type="entry name" value="Transposase, Mu, C-terminal"/>
    <property type="match status" value="1"/>
</dbReference>
<proteinExistence type="predicted"/>
<dbReference type="Pfam" id="PF00665">
    <property type="entry name" value="rve"/>
    <property type="match status" value="1"/>
</dbReference>
<dbReference type="InterPro" id="IPR009061">
    <property type="entry name" value="DNA-bd_dom_put_sf"/>
</dbReference>
<feature type="domain" description="Integrase catalytic" evidence="1">
    <location>
        <begin position="252"/>
        <end position="436"/>
    </location>
</feature>
<dbReference type="InterPro" id="IPR036397">
    <property type="entry name" value="RNaseH_sf"/>
</dbReference>